<sequence length="170" mass="18486">MKPTAAAEVAASAWNEWGIPSLVLLSFTLQVTLALDIGGVPPAHQLRRPQVLCLVSVHDGRRDGHICPRLLGHMSVTSRSPEHQLMAFWAPFLIRCPPWWAGQHHCLRHPSRTTACGCATSSCRWLQLVTSSMGRPSPSIAAAAAACWVGPPFSCSRWVLPSSMGRECGR</sequence>
<dbReference type="EMBL" id="MU629465">
    <property type="protein sequence ID" value="KAJ1256848.1"/>
    <property type="molecule type" value="Genomic_DNA"/>
</dbReference>
<organism evidence="1 2">
    <name type="scientific">Paspalum vaginatum</name>
    <name type="common">seashore paspalum</name>
    <dbReference type="NCBI Taxonomy" id="158149"/>
    <lineage>
        <taxon>Eukaryota</taxon>
        <taxon>Viridiplantae</taxon>
        <taxon>Streptophyta</taxon>
        <taxon>Embryophyta</taxon>
        <taxon>Tracheophyta</taxon>
        <taxon>Spermatophyta</taxon>
        <taxon>Magnoliopsida</taxon>
        <taxon>Liliopsida</taxon>
        <taxon>Poales</taxon>
        <taxon>Poaceae</taxon>
        <taxon>PACMAD clade</taxon>
        <taxon>Panicoideae</taxon>
        <taxon>Andropogonodae</taxon>
        <taxon>Paspaleae</taxon>
        <taxon>Paspalinae</taxon>
        <taxon>Paspalum</taxon>
    </lineage>
</organism>
<keyword evidence="2" id="KW-1185">Reference proteome</keyword>
<evidence type="ECO:0000313" key="2">
    <source>
        <dbReference type="Proteomes" id="UP001164776"/>
    </source>
</evidence>
<comment type="caution">
    <text evidence="1">The sequence shown here is derived from an EMBL/GenBank/DDBJ whole genome shotgun (WGS) entry which is preliminary data.</text>
</comment>
<accession>A0A9W7XDZ5</accession>
<dbReference type="AlphaFoldDB" id="A0A9W7XDZ5"/>
<dbReference type="Proteomes" id="UP001164776">
    <property type="component" value="Unassembled WGS sequence"/>
</dbReference>
<protein>
    <submittedName>
        <fullName evidence="1">Uncharacterized protein</fullName>
    </submittedName>
</protein>
<name>A0A9W7XDZ5_9POAL</name>
<gene>
    <name evidence="1" type="ORF">BS78_K287100</name>
</gene>
<reference evidence="1 2" key="1">
    <citation type="submission" date="2022-10" db="EMBL/GenBank/DDBJ databases">
        <title>WGS assembly of Paspalum vaginatum 540-79.</title>
        <authorList>
            <person name="Sun G."/>
            <person name="Wase N."/>
            <person name="Shu S."/>
            <person name="Jenkins J."/>
            <person name="Zhou B."/>
            <person name="Torres-Rodriguez J."/>
            <person name="Chen C."/>
            <person name="Sandor L."/>
            <person name="Plott C."/>
            <person name="Yoshinga Y."/>
            <person name="Daum C."/>
            <person name="Qi P."/>
            <person name="Barry K."/>
            <person name="Lipzen A."/>
            <person name="Berry L."/>
            <person name="Pedersen C."/>
            <person name="Gottilla T."/>
            <person name="Foltz A."/>
            <person name="Yu H."/>
            <person name="O'Malley R."/>
            <person name="Zhang C."/>
            <person name="Devos K."/>
            <person name="Sigmon B."/>
            <person name="Yu B."/>
            <person name="Obata T."/>
            <person name="Schmutz J."/>
            <person name="Schnable J."/>
        </authorList>
    </citation>
    <scope>NUCLEOTIDE SEQUENCE [LARGE SCALE GENOMIC DNA]</scope>
    <source>
        <strain evidence="2">cv. 540-79</strain>
    </source>
</reference>
<evidence type="ECO:0000313" key="1">
    <source>
        <dbReference type="EMBL" id="KAJ1256848.1"/>
    </source>
</evidence>
<proteinExistence type="predicted"/>